<dbReference type="GO" id="GO:0005524">
    <property type="term" value="F:ATP binding"/>
    <property type="evidence" value="ECO:0007669"/>
    <property type="project" value="UniProtKB-UniRule"/>
</dbReference>
<dbReference type="SMART" id="SM00874">
    <property type="entry name" value="B5"/>
    <property type="match status" value="1"/>
</dbReference>
<dbReference type="Pfam" id="PF03147">
    <property type="entry name" value="FDX-ACB"/>
    <property type="match status" value="1"/>
</dbReference>
<evidence type="ECO:0000256" key="6">
    <source>
        <dbReference type="ARBA" id="ARBA00022840"/>
    </source>
</evidence>
<evidence type="ECO:0000259" key="13">
    <source>
        <dbReference type="PROSITE" id="PS51483"/>
    </source>
</evidence>
<dbReference type="PROSITE" id="PS51447">
    <property type="entry name" value="FDX_ACB"/>
    <property type="match status" value="1"/>
</dbReference>
<proteinExistence type="inferred from homology"/>
<feature type="domain" description="FDX-ACB" evidence="12">
    <location>
        <begin position="544"/>
        <end position="636"/>
    </location>
</feature>
<evidence type="ECO:0000256" key="2">
    <source>
        <dbReference type="ARBA" id="ARBA00011209"/>
    </source>
</evidence>
<dbReference type="InterPro" id="IPR020825">
    <property type="entry name" value="Phe-tRNA_synthase-like_B3/B4"/>
</dbReference>
<dbReference type="GO" id="GO:0003723">
    <property type="term" value="F:RNA binding"/>
    <property type="evidence" value="ECO:0007669"/>
    <property type="project" value="InterPro"/>
</dbReference>
<evidence type="ECO:0000256" key="5">
    <source>
        <dbReference type="ARBA" id="ARBA00022741"/>
    </source>
</evidence>
<dbReference type="InterPro" id="IPR005147">
    <property type="entry name" value="tRNA_synthase_B5-dom"/>
</dbReference>
<dbReference type="Gene3D" id="3.50.40.10">
    <property type="entry name" value="Phenylalanyl-trna Synthetase, Chain B, domain 3"/>
    <property type="match status" value="1"/>
</dbReference>
<evidence type="ECO:0000256" key="10">
    <source>
        <dbReference type="ARBA" id="ARBA00049255"/>
    </source>
</evidence>
<dbReference type="HAMAP" id="MF_00283">
    <property type="entry name" value="Phe_tRNA_synth_beta1"/>
    <property type="match status" value="1"/>
</dbReference>
<evidence type="ECO:0000256" key="7">
    <source>
        <dbReference type="ARBA" id="ARBA00022842"/>
    </source>
</evidence>
<dbReference type="Proteomes" id="UP000077748">
    <property type="component" value="Chromosome"/>
</dbReference>
<dbReference type="EMBL" id="CP015878">
    <property type="protein sequence ID" value="ANI15424.1"/>
    <property type="molecule type" value="Genomic_DNA"/>
</dbReference>
<keyword evidence="11" id="KW-0963">Cytoplasm</keyword>
<comment type="cofactor">
    <cofactor evidence="11">
        <name>Mg(2+)</name>
        <dbReference type="ChEBI" id="CHEBI:18420"/>
    </cofactor>
    <text evidence="11">Binds 2 magnesium ions per tetramer.</text>
</comment>
<dbReference type="InterPro" id="IPR041616">
    <property type="entry name" value="PheRS_beta_core"/>
</dbReference>
<dbReference type="Gene3D" id="3.30.930.10">
    <property type="entry name" value="Bira Bifunctional Protein, Domain 2"/>
    <property type="match status" value="1"/>
</dbReference>
<dbReference type="PANTHER" id="PTHR10947:SF0">
    <property type="entry name" value="PHENYLALANINE--TRNA LIGASE BETA SUBUNIT"/>
    <property type="match status" value="1"/>
</dbReference>
<dbReference type="GO" id="GO:0000287">
    <property type="term" value="F:magnesium ion binding"/>
    <property type="evidence" value="ECO:0007669"/>
    <property type="project" value="UniProtKB-UniRule"/>
</dbReference>
<evidence type="ECO:0000256" key="3">
    <source>
        <dbReference type="ARBA" id="ARBA00022598"/>
    </source>
</evidence>
<dbReference type="AlphaFoldDB" id="A0A1A9KD59"/>
<dbReference type="GO" id="GO:0009328">
    <property type="term" value="C:phenylalanine-tRNA ligase complex"/>
    <property type="evidence" value="ECO:0007669"/>
    <property type="project" value="TreeGrafter"/>
</dbReference>
<dbReference type="SUPFAM" id="SSF46955">
    <property type="entry name" value="Putative DNA-binding domain"/>
    <property type="match status" value="1"/>
</dbReference>
<evidence type="ECO:0000256" key="9">
    <source>
        <dbReference type="ARBA" id="ARBA00023146"/>
    </source>
</evidence>
<reference evidence="14 15" key="1">
    <citation type="submission" date="2016-05" db="EMBL/GenBank/DDBJ databases">
        <title>Genome Sequence of Pseudomonas citronellolis Strain SJTE-3, an Estrogens and Persistent Organic Pollutants degradation strain.</title>
        <authorList>
            <person name="Liang R."/>
        </authorList>
    </citation>
    <scope>NUCLEOTIDE SEQUENCE [LARGE SCALE GENOMIC DNA]</scope>
    <source>
        <strain evidence="14 15">SJTE-3</strain>
    </source>
</reference>
<dbReference type="GO" id="GO:0006432">
    <property type="term" value="P:phenylalanyl-tRNA aminoacylation"/>
    <property type="evidence" value="ECO:0007669"/>
    <property type="project" value="UniProtKB-UniRule"/>
</dbReference>
<evidence type="ECO:0000313" key="14">
    <source>
        <dbReference type="EMBL" id="ANI15424.1"/>
    </source>
</evidence>
<keyword evidence="9 11" id="KW-0030">Aminoacyl-tRNA synthetase</keyword>
<dbReference type="SUPFAM" id="SSF55681">
    <property type="entry name" value="Class II aaRS and biotin synthetases"/>
    <property type="match status" value="1"/>
</dbReference>
<dbReference type="InterPro" id="IPR036690">
    <property type="entry name" value="Fdx_antiC-bd_sf"/>
</dbReference>
<keyword evidence="4 11" id="KW-0479">Metal-binding</keyword>
<keyword evidence="5 11" id="KW-0547">Nucleotide-binding</keyword>
<dbReference type="SMART" id="SM00896">
    <property type="entry name" value="FDX-ACB"/>
    <property type="match status" value="1"/>
</dbReference>
<dbReference type="EC" id="6.1.1.20" evidence="11"/>
<keyword evidence="7 11" id="KW-0460">Magnesium</keyword>
<evidence type="ECO:0000313" key="15">
    <source>
        <dbReference type="Proteomes" id="UP000077748"/>
    </source>
</evidence>
<dbReference type="InterPro" id="IPR004532">
    <property type="entry name" value="Phe-tRNA-ligase_IIc_bsu_bact"/>
</dbReference>
<comment type="catalytic activity">
    <reaction evidence="10 11">
        <text>tRNA(Phe) + L-phenylalanine + ATP = L-phenylalanyl-tRNA(Phe) + AMP + diphosphate + H(+)</text>
        <dbReference type="Rhea" id="RHEA:19413"/>
        <dbReference type="Rhea" id="RHEA-COMP:9668"/>
        <dbReference type="Rhea" id="RHEA-COMP:9699"/>
        <dbReference type="ChEBI" id="CHEBI:15378"/>
        <dbReference type="ChEBI" id="CHEBI:30616"/>
        <dbReference type="ChEBI" id="CHEBI:33019"/>
        <dbReference type="ChEBI" id="CHEBI:58095"/>
        <dbReference type="ChEBI" id="CHEBI:78442"/>
        <dbReference type="ChEBI" id="CHEBI:78531"/>
        <dbReference type="ChEBI" id="CHEBI:456215"/>
        <dbReference type="EC" id="6.1.1.20"/>
    </reaction>
</comment>
<dbReference type="PANTHER" id="PTHR10947">
    <property type="entry name" value="PHENYLALANYL-TRNA SYNTHETASE BETA CHAIN AND LEUCINE-RICH REPEAT-CONTAINING PROTEIN 47"/>
    <property type="match status" value="1"/>
</dbReference>
<feature type="binding site" evidence="11">
    <location>
        <position position="316"/>
    </location>
    <ligand>
        <name>Mg(2+)</name>
        <dbReference type="ChEBI" id="CHEBI:18420"/>
        <note>shared with alpha subunit</note>
    </ligand>
</feature>
<gene>
    <name evidence="11" type="primary">pheT</name>
    <name evidence="14" type="ORF">A9C11_16215</name>
</gene>
<keyword evidence="3 11" id="KW-0436">Ligase</keyword>
<keyword evidence="8 11" id="KW-0648">Protein biosynthesis</keyword>
<feature type="binding site" evidence="11">
    <location>
        <position position="326"/>
    </location>
    <ligand>
        <name>Mg(2+)</name>
        <dbReference type="ChEBI" id="CHEBI:18420"/>
        <note>shared with alpha subunit</note>
    </ligand>
</feature>
<organism evidence="14 15">
    <name type="scientific">Pseudomonas citronellolis</name>
    <dbReference type="NCBI Taxonomy" id="53408"/>
    <lineage>
        <taxon>Bacteria</taxon>
        <taxon>Pseudomonadati</taxon>
        <taxon>Pseudomonadota</taxon>
        <taxon>Gammaproteobacteria</taxon>
        <taxon>Pseudomonadales</taxon>
        <taxon>Pseudomonadaceae</taxon>
        <taxon>Pseudomonas</taxon>
    </lineage>
</organism>
<evidence type="ECO:0000256" key="1">
    <source>
        <dbReference type="ARBA" id="ARBA00008653"/>
    </source>
</evidence>
<dbReference type="Gene3D" id="3.30.70.380">
    <property type="entry name" value="Ferrodoxin-fold anticodon-binding domain"/>
    <property type="match status" value="1"/>
</dbReference>
<dbReference type="CDD" id="cd00769">
    <property type="entry name" value="PheRS_beta_core"/>
    <property type="match status" value="1"/>
</dbReference>
<dbReference type="GO" id="GO:0004826">
    <property type="term" value="F:phenylalanine-tRNA ligase activity"/>
    <property type="evidence" value="ECO:0007669"/>
    <property type="project" value="UniProtKB-UniRule"/>
</dbReference>
<comment type="similarity">
    <text evidence="1 11">Belongs to the phenylalanyl-tRNA synthetase beta subunit family. Type 1 subfamily.</text>
</comment>
<dbReference type="SUPFAM" id="SSF54991">
    <property type="entry name" value="Anticodon-binding domain of PheRS"/>
    <property type="match status" value="1"/>
</dbReference>
<dbReference type="InterPro" id="IPR005146">
    <property type="entry name" value="B3/B4_tRNA-bd"/>
</dbReference>
<dbReference type="InterPro" id="IPR045060">
    <property type="entry name" value="Phe-tRNA-ligase_IIc_bsu"/>
</dbReference>
<dbReference type="InterPro" id="IPR045864">
    <property type="entry name" value="aa-tRNA-synth_II/BPL/LPL"/>
</dbReference>
<feature type="domain" description="B5" evidence="13">
    <location>
        <begin position="263"/>
        <end position="338"/>
    </location>
</feature>
<protein>
    <recommendedName>
        <fullName evidence="11">Phenylalanine--tRNA ligase beta subunit</fullName>
        <ecNumber evidence="11">6.1.1.20</ecNumber>
    </recommendedName>
    <alternativeName>
        <fullName evidence="11">Phenylalanyl-tRNA synthetase beta subunit</fullName>
        <shortName evidence="11">PheRS</shortName>
    </alternativeName>
</protein>
<evidence type="ECO:0000256" key="4">
    <source>
        <dbReference type="ARBA" id="ARBA00022723"/>
    </source>
</evidence>
<evidence type="ECO:0000259" key="12">
    <source>
        <dbReference type="PROSITE" id="PS51447"/>
    </source>
</evidence>
<dbReference type="Pfam" id="PF03484">
    <property type="entry name" value="B5"/>
    <property type="match status" value="1"/>
</dbReference>
<accession>A0A1A9KD59</accession>
<feature type="binding site" evidence="11">
    <location>
        <position position="322"/>
    </location>
    <ligand>
        <name>Mg(2+)</name>
        <dbReference type="ChEBI" id="CHEBI:18420"/>
        <note>shared with alpha subunit</note>
    </ligand>
</feature>
<name>A0A1A9KD59_9PSED</name>
<sequence length="637" mass="70676">MKFGADMSPGMKLDWPPEVVFELEVTPNRADALSILGVARDLAAKLQIPYKNPAPAPASAPQKPLRLYTDALCKRLVASSIDEVRPAPSPIWLQRRLVALGLAPENNVSDITRYVTFELGQPLQAYDRKQDMISIAVRRASPKESLELGNGTTVQLTSSDMVVSAQLSSRRHEVIGLAGVVVGMSRKINDSTTSLLLEAANYDAQAVRRCARRHKLGSDAQYRFERGVDPNLAPIALARAAALIVELAGGNRSECIVGTGTDVIRAPIHYRPSRLLQIAALDVPEEIQQRLLGRLGCVISPAKWTWEVIPPTWRFDLQHEEDLVEEIARLVGYEHIPETLPKLDFTPGINDCTHRAIRGWMAASGFQEVINYAFISPQEHQVFDAEGMRVALTKPLSNEKSVLRNSLWPGLLELARNNHQQTDLMLFEIGHVFGKQEKEKIGLLVCGHFEAPSWLPGRKVDFFLLKGILQSLAASANISLDWRPATVPGLHPCITASIGYGGKVIGHAGRIHPSLEDRLGRKEIYLAELDLPLPSNPSTFSSLQRHPAAERDISVLLPRGYEYRILEQLIKMSSAPLLEEIRLFDRYEGENLPAGTMSLGVRLSFRHPERSLTEADIVELMRKIREAILGEGISLRE</sequence>
<dbReference type="SUPFAM" id="SSF56037">
    <property type="entry name" value="PheT/TilS domain"/>
    <property type="match status" value="1"/>
</dbReference>
<dbReference type="Pfam" id="PF03483">
    <property type="entry name" value="B3_4"/>
    <property type="match status" value="1"/>
</dbReference>
<evidence type="ECO:0000256" key="11">
    <source>
        <dbReference type="HAMAP-Rule" id="MF_00283"/>
    </source>
</evidence>
<dbReference type="InterPro" id="IPR009061">
    <property type="entry name" value="DNA-bd_dom_put_sf"/>
</dbReference>
<dbReference type="Pfam" id="PF17759">
    <property type="entry name" value="tRNA_synthFbeta"/>
    <property type="match status" value="1"/>
</dbReference>
<dbReference type="PROSITE" id="PS51483">
    <property type="entry name" value="B5"/>
    <property type="match status" value="1"/>
</dbReference>
<keyword evidence="6 11" id="KW-0067">ATP-binding</keyword>
<dbReference type="InterPro" id="IPR005121">
    <property type="entry name" value="Fdx_antiC-bd"/>
</dbReference>
<comment type="subunit">
    <text evidence="2 11">Tetramer of two alpha and two beta subunits.</text>
</comment>
<dbReference type="SMART" id="SM00873">
    <property type="entry name" value="B3_4"/>
    <property type="match status" value="1"/>
</dbReference>
<evidence type="ECO:0000256" key="8">
    <source>
        <dbReference type="ARBA" id="ARBA00022917"/>
    </source>
</evidence>
<feature type="binding site" evidence="11">
    <location>
        <position position="325"/>
    </location>
    <ligand>
        <name>Mg(2+)</name>
        <dbReference type="ChEBI" id="CHEBI:18420"/>
        <note>shared with alpha subunit</note>
    </ligand>
</feature>
<dbReference type="Gene3D" id="3.30.56.10">
    <property type="match status" value="2"/>
</dbReference>
<dbReference type="NCBIfam" id="TIGR00472">
    <property type="entry name" value="pheT_bact"/>
    <property type="match status" value="1"/>
</dbReference>
<comment type="subcellular location">
    <subcellularLocation>
        <location evidence="11">Cytoplasm</location>
    </subcellularLocation>
</comment>